<dbReference type="PANTHER" id="PTHR11461">
    <property type="entry name" value="SERINE PROTEASE INHIBITOR, SERPIN"/>
    <property type="match status" value="1"/>
</dbReference>
<dbReference type="InterPro" id="IPR042178">
    <property type="entry name" value="Serpin_sf_1"/>
</dbReference>
<feature type="signal peptide" evidence="5">
    <location>
        <begin position="1"/>
        <end position="16"/>
    </location>
</feature>
<evidence type="ECO:0000313" key="8">
    <source>
        <dbReference type="Proteomes" id="UP000007801"/>
    </source>
</evidence>
<feature type="domain" description="Serpin" evidence="6">
    <location>
        <begin position="29"/>
        <end position="383"/>
    </location>
</feature>
<dbReference type="SUPFAM" id="SSF56574">
    <property type="entry name" value="Serpins"/>
    <property type="match status" value="1"/>
</dbReference>
<evidence type="ECO:0000313" key="7">
    <source>
        <dbReference type="EMBL" id="EDV37455.2"/>
    </source>
</evidence>
<evidence type="ECO:0000256" key="4">
    <source>
        <dbReference type="RuleBase" id="RU000411"/>
    </source>
</evidence>
<dbReference type="Proteomes" id="UP000007801">
    <property type="component" value="Unassembled WGS sequence"/>
</dbReference>
<dbReference type="PANTHER" id="PTHR11461:SF211">
    <property type="entry name" value="GH10112P-RELATED"/>
    <property type="match status" value="1"/>
</dbReference>
<dbReference type="GO" id="GO:0005615">
    <property type="term" value="C:extracellular space"/>
    <property type="evidence" value="ECO:0007669"/>
    <property type="project" value="InterPro"/>
</dbReference>
<keyword evidence="3" id="KW-0722">Serine protease inhibitor</keyword>
<dbReference type="Gene3D" id="2.30.39.10">
    <property type="entry name" value="Alpha-1-antitrypsin, domain 1"/>
    <property type="match status" value="1"/>
</dbReference>
<dbReference type="SMR" id="B3MDJ2"/>
<feature type="chain" id="PRO_5006454667" description="Serpin domain-containing protein" evidence="5">
    <location>
        <begin position="17"/>
        <end position="384"/>
    </location>
</feature>
<evidence type="ECO:0000256" key="3">
    <source>
        <dbReference type="ARBA" id="ARBA00022900"/>
    </source>
</evidence>
<keyword evidence="5" id="KW-0732">Signal</keyword>
<reference evidence="7 8" key="1">
    <citation type="journal article" date="2007" name="Nature">
        <title>Evolution of genes and genomes on the Drosophila phylogeny.</title>
        <authorList>
            <consortium name="Drosophila 12 Genomes Consortium"/>
            <person name="Clark A.G."/>
            <person name="Eisen M.B."/>
            <person name="Smith D.R."/>
            <person name="Bergman C.M."/>
            <person name="Oliver B."/>
            <person name="Markow T.A."/>
            <person name="Kaufman T.C."/>
            <person name="Kellis M."/>
            <person name="Gelbart W."/>
            <person name="Iyer V.N."/>
            <person name="Pollard D.A."/>
            <person name="Sackton T.B."/>
            <person name="Larracuente A.M."/>
            <person name="Singh N.D."/>
            <person name="Abad J.P."/>
            <person name="Abt D.N."/>
            <person name="Adryan B."/>
            <person name="Aguade M."/>
            <person name="Akashi H."/>
            <person name="Anderson W.W."/>
            <person name="Aquadro C.F."/>
            <person name="Ardell D.H."/>
            <person name="Arguello R."/>
            <person name="Artieri C.G."/>
            <person name="Barbash D.A."/>
            <person name="Barker D."/>
            <person name="Barsanti P."/>
            <person name="Batterham P."/>
            <person name="Batzoglou S."/>
            <person name="Begun D."/>
            <person name="Bhutkar A."/>
            <person name="Blanco E."/>
            <person name="Bosak S.A."/>
            <person name="Bradley R.K."/>
            <person name="Brand A.D."/>
            <person name="Brent M.R."/>
            <person name="Brooks A.N."/>
            <person name="Brown R.H."/>
            <person name="Butlin R.K."/>
            <person name="Caggese C."/>
            <person name="Calvi B.R."/>
            <person name="Bernardo de Carvalho A."/>
            <person name="Caspi A."/>
            <person name="Castrezana S."/>
            <person name="Celniker S.E."/>
            <person name="Chang J.L."/>
            <person name="Chapple C."/>
            <person name="Chatterji S."/>
            <person name="Chinwalla A."/>
            <person name="Civetta A."/>
            <person name="Clifton S.W."/>
            <person name="Comeron J.M."/>
            <person name="Costello J.C."/>
            <person name="Coyne J.A."/>
            <person name="Daub J."/>
            <person name="David R.G."/>
            <person name="Delcher A.L."/>
            <person name="Delehaunty K."/>
            <person name="Do C.B."/>
            <person name="Ebling H."/>
            <person name="Edwards K."/>
            <person name="Eickbush T."/>
            <person name="Evans J.D."/>
            <person name="Filipski A."/>
            <person name="Findeiss S."/>
            <person name="Freyhult E."/>
            <person name="Fulton L."/>
            <person name="Fulton R."/>
            <person name="Garcia A.C."/>
            <person name="Gardiner A."/>
            <person name="Garfield D.A."/>
            <person name="Garvin B.E."/>
            <person name="Gibson G."/>
            <person name="Gilbert D."/>
            <person name="Gnerre S."/>
            <person name="Godfrey J."/>
            <person name="Good R."/>
            <person name="Gotea V."/>
            <person name="Gravely B."/>
            <person name="Greenberg A.J."/>
            <person name="Griffiths-Jones S."/>
            <person name="Gross S."/>
            <person name="Guigo R."/>
            <person name="Gustafson E.A."/>
            <person name="Haerty W."/>
            <person name="Hahn M.W."/>
            <person name="Halligan D.L."/>
            <person name="Halpern A.L."/>
            <person name="Halter G.M."/>
            <person name="Han M.V."/>
            <person name="Heger A."/>
            <person name="Hillier L."/>
            <person name="Hinrichs A.S."/>
            <person name="Holmes I."/>
            <person name="Hoskins R.A."/>
            <person name="Hubisz M.J."/>
            <person name="Hultmark D."/>
            <person name="Huntley M.A."/>
            <person name="Jaffe D.B."/>
            <person name="Jagadeeshan S."/>
            <person name="Jeck W.R."/>
            <person name="Johnson J."/>
            <person name="Jones C.D."/>
            <person name="Jordan W.C."/>
            <person name="Karpen G.H."/>
            <person name="Kataoka E."/>
            <person name="Keightley P.D."/>
            <person name="Kheradpour P."/>
            <person name="Kirkness E.F."/>
            <person name="Koerich L.B."/>
            <person name="Kristiansen K."/>
            <person name="Kudrna D."/>
            <person name="Kulathinal R.J."/>
            <person name="Kumar S."/>
            <person name="Kwok R."/>
            <person name="Lander E."/>
            <person name="Langley C.H."/>
            <person name="Lapoint R."/>
            <person name="Lazzaro B.P."/>
            <person name="Lee S.J."/>
            <person name="Levesque L."/>
            <person name="Li R."/>
            <person name="Lin C.F."/>
            <person name="Lin M.F."/>
            <person name="Lindblad-Toh K."/>
            <person name="Llopart A."/>
            <person name="Long M."/>
            <person name="Low L."/>
            <person name="Lozovsky E."/>
            <person name="Lu J."/>
            <person name="Luo M."/>
            <person name="Machado C.A."/>
            <person name="Makalowski W."/>
            <person name="Marzo M."/>
            <person name="Matsuda M."/>
            <person name="Matzkin L."/>
            <person name="McAllister B."/>
            <person name="McBride C.S."/>
            <person name="McKernan B."/>
            <person name="McKernan K."/>
            <person name="Mendez-Lago M."/>
            <person name="Minx P."/>
            <person name="Mollenhauer M.U."/>
            <person name="Montooth K."/>
            <person name="Mount S.M."/>
            <person name="Mu X."/>
            <person name="Myers E."/>
            <person name="Negre B."/>
            <person name="Newfeld S."/>
            <person name="Nielsen R."/>
            <person name="Noor M.A."/>
            <person name="O'Grady P."/>
            <person name="Pachter L."/>
            <person name="Papaceit M."/>
            <person name="Parisi M.J."/>
            <person name="Parisi M."/>
            <person name="Parts L."/>
            <person name="Pedersen J.S."/>
            <person name="Pesole G."/>
            <person name="Phillippy A.M."/>
            <person name="Ponting C.P."/>
            <person name="Pop M."/>
            <person name="Porcelli D."/>
            <person name="Powell J.R."/>
            <person name="Prohaska S."/>
            <person name="Pruitt K."/>
            <person name="Puig M."/>
            <person name="Quesneville H."/>
            <person name="Ram K.R."/>
            <person name="Rand D."/>
            <person name="Rasmussen M.D."/>
            <person name="Reed L.K."/>
            <person name="Reenan R."/>
            <person name="Reily A."/>
            <person name="Remington K.A."/>
            <person name="Rieger T.T."/>
            <person name="Ritchie M.G."/>
            <person name="Robin C."/>
            <person name="Rogers Y.H."/>
            <person name="Rohde C."/>
            <person name="Rozas J."/>
            <person name="Rubenfield M.J."/>
            <person name="Ruiz A."/>
            <person name="Russo S."/>
            <person name="Salzberg S.L."/>
            <person name="Sanchez-Gracia A."/>
            <person name="Saranga D.J."/>
            <person name="Sato H."/>
            <person name="Schaeffer S.W."/>
            <person name="Schatz M.C."/>
            <person name="Schlenke T."/>
            <person name="Schwartz R."/>
            <person name="Segarra C."/>
            <person name="Singh R.S."/>
            <person name="Sirot L."/>
            <person name="Sirota M."/>
            <person name="Sisneros N.B."/>
            <person name="Smith C.D."/>
            <person name="Smith T.F."/>
            <person name="Spieth J."/>
            <person name="Stage D.E."/>
            <person name="Stark A."/>
            <person name="Stephan W."/>
            <person name="Strausberg R.L."/>
            <person name="Strempel S."/>
            <person name="Sturgill D."/>
            <person name="Sutton G."/>
            <person name="Sutton G.G."/>
            <person name="Tao W."/>
            <person name="Teichmann S."/>
            <person name="Tobari Y.N."/>
            <person name="Tomimura Y."/>
            <person name="Tsolas J.M."/>
            <person name="Valente V.L."/>
            <person name="Venter E."/>
            <person name="Venter J.C."/>
            <person name="Vicario S."/>
            <person name="Vieira F.G."/>
            <person name="Vilella A.J."/>
            <person name="Villasante A."/>
            <person name="Walenz B."/>
            <person name="Wang J."/>
            <person name="Wasserman M."/>
            <person name="Watts T."/>
            <person name="Wilson D."/>
            <person name="Wilson R.K."/>
            <person name="Wing R.A."/>
            <person name="Wolfner M.F."/>
            <person name="Wong A."/>
            <person name="Wong G.K."/>
            <person name="Wu C.I."/>
            <person name="Wu G."/>
            <person name="Yamamoto D."/>
            <person name="Yang H.P."/>
            <person name="Yang S.P."/>
            <person name="Yorke J.A."/>
            <person name="Yoshida K."/>
            <person name="Zdobnov E."/>
            <person name="Zhang P."/>
            <person name="Zhang Y."/>
            <person name="Zimin A.V."/>
            <person name="Baldwin J."/>
            <person name="Abdouelleil A."/>
            <person name="Abdulkadir J."/>
            <person name="Abebe A."/>
            <person name="Abera B."/>
            <person name="Abreu J."/>
            <person name="Acer S.C."/>
            <person name="Aftuck L."/>
            <person name="Alexander A."/>
            <person name="An P."/>
            <person name="Anderson E."/>
            <person name="Anderson S."/>
            <person name="Arachi H."/>
            <person name="Azer M."/>
            <person name="Bachantsang P."/>
            <person name="Barry A."/>
            <person name="Bayul T."/>
            <person name="Berlin A."/>
            <person name="Bessette D."/>
            <person name="Bloom T."/>
            <person name="Blye J."/>
            <person name="Boguslavskiy L."/>
            <person name="Bonnet C."/>
            <person name="Boukhgalter B."/>
            <person name="Bourzgui I."/>
            <person name="Brown A."/>
            <person name="Cahill P."/>
            <person name="Channer S."/>
            <person name="Cheshatsang Y."/>
            <person name="Chuda L."/>
            <person name="Citroen M."/>
            <person name="Collymore A."/>
            <person name="Cooke P."/>
            <person name="Costello M."/>
            <person name="D'Aco K."/>
            <person name="Daza R."/>
            <person name="De Haan G."/>
            <person name="DeGray S."/>
            <person name="DeMaso C."/>
            <person name="Dhargay N."/>
            <person name="Dooley K."/>
            <person name="Dooley E."/>
            <person name="Doricent M."/>
            <person name="Dorje P."/>
            <person name="Dorjee K."/>
            <person name="Dupes A."/>
            <person name="Elong R."/>
            <person name="Falk J."/>
            <person name="Farina A."/>
            <person name="Faro S."/>
            <person name="Ferguson D."/>
            <person name="Fisher S."/>
            <person name="Foley C.D."/>
            <person name="Franke A."/>
            <person name="Friedrich D."/>
            <person name="Gadbois L."/>
            <person name="Gearin G."/>
            <person name="Gearin C.R."/>
            <person name="Giannoukos G."/>
            <person name="Goode T."/>
            <person name="Graham J."/>
            <person name="Grandbois E."/>
            <person name="Grewal S."/>
            <person name="Gyaltsen K."/>
            <person name="Hafez N."/>
            <person name="Hagos B."/>
            <person name="Hall J."/>
            <person name="Henson C."/>
            <person name="Hollinger A."/>
            <person name="Honan T."/>
            <person name="Huard M.D."/>
            <person name="Hughes L."/>
            <person name="Hurhula B."/>
            <person name="Husby M.E."/>
            <person name="Kamat A."/>
            <person name="Kanga B."/>
            <person name="Kashin S."/>
            <person name="Khazanovich D."/>
            <person name="Kisner P."/>
            <person name="Lance K."/>
            <person name="Lara M."/>
            <person name="Lee W."/>
            <person name="Lennon N."/>
            <person name="Letendre F."/>
            <person name="LeVine R."/>
            <person name="Lipovsky A."/>
            <person name="Liu X."/>
            <person name="Liu J."/>
            <person name="Liu S."/>
            <person name="Lokyitsang T."/>
            <person name="Lokyitsang Y."/>
            <person name="Lubonja R."/>
            <person name="Lui A."/>
            <person name="MacDonald P."/>
            <person name="Magnisalis V."/>
            <person name="Maru K."/>
            <person name="Matthews C."/>
            <person name="McCusker W."/>
            <person name="McDonough S."/>
            <person name="Mehta T."/>
            <person name="Meldrim J."/>
            <person name="Meneus L."/>
            <person name="Mihai O."/>
            <person name="Mihalev A."/>
            <person name="Mihova T."/>
            <person name="Mittelman R."/>
            <person name="Mlenga V."/>
            <person name="Montmayeur A."/>
            <person name="Mulrain L."/>
            <person name="Navidi A."/>
            <person name="Naylor J."/>
            <person name="Negash T."/>
            <person name="Nguyen T."/>
            <person name="Nguyen N."/>
            <person name="Nicol R."/>
            <person name="Norbu C."/>
            <person name="Norbu N."/>
            <person name="Novod N."/>
            <person name="O'Neill B."/>
            <person name="Osman S."/>
            <person name="Markiewicz E."/>
            <person name="Oyono O.L."/>
            <person name="Patti C."/>
            <person name="Phunkhang P."/>
            <person name="Pierre F."/>
            <person name="Priest M."/>
            <person name="Raghuraman S."/>
            <person name="Rege F."/>
            <person name="Reyes R."/>
            <person name="Rise C."/>
            <person name="Rogov P."/>
            <person name="Ross K."/>
            <person name="Ryan E."/>
            <person name="Settipalli S."/>
            <person name="Shea T."/>
            <person name="Sherpa N."/>
            <person name="Shi L."/>
            <person name="Shih D."/>
            <person name="Sparrow T."/>
            <person name="Spaulding J."/>
            <person name="Stalker J."/>
            <person name="Stange-Thomann N."/>
            <person name="Stavropoulos S."/>
            <person name="Stone C."/>
            <person name="Strader C."/>
            <person name="Tesfaye S."/>
            <person name="Thomson T."/>
            <person name="Thoulutsang Y."/>
            <person name="Thoulutsang D."/>
            <person name="Topham K."/>
            <person name="Topping I."/>
            <person name="Tsamla T."/>
            <person name="Vassiliev H."/>
            <person name="Vo A."/>
            <person name="Wangchuk T."/>
            <person name="Wangdi T."/>
            <person name="Weiand M."/>
            <person name="Wilkinson J."/>
            <person name="Wilson A."/>
            <person name="Yadav S."/>
            <person name="Young G."/>
            <person name="Yu Q."/>
            <person name="Zembek L."/>
            <person name="Zhong D."/>
            <person name="Zimmer A."/>
            <person name="Zwirko Z."/>
            <person name="Jaffe D.B."/>
            <person name="Alvarez P."/>
            <person name="Brockman W."/>
            <person name="Butler J."/>
            <person name="Chin C."/>
            <person name="Gnerre S."/>
            <person name="Grabherr M."/>
            <person name="Kleber M."/>
            <person name="Mauceli E."/>
            <person name="MacCallum I."/>
        </authorList>
    </citation>
    <scope>NUCLEOTIDE SEQUENCE [LARGE SCALE GENOMIC DNA]</scope>
    <source>
        <strain evidence="8">Tucson 14024-0371.13</strain>
    </source>
</reference>
<dbReference type="Gene3D" id="3.30.497.10">
    <property type="entry name" value="Antithrombin, subunit I, domain 2"/>
    <property type="match status" value="1"/>
</dbReference>
<dbReference type="AlphaFoldDB" id="B3MDJ2"/>
<dbReference type="GO" id="GO:0004867">
    <property type="term" value="F:serine-type endopeptidase inhibitor activity"/>
    <property type="evidence" value="ECO:0007669"/>
    <property type="project" value="UniProtKB-KW"/>
</dbReference>
<dbReference type="InterPro" id="IPR023795">
    <property type="entry name" value="Serpin_CS"/>
</dbReference>
<dbReference type="InterPro" id="IPR042185">
    <property type="entry name" value="Serpin_sf_2"/>
</dbReference>
<dbReference type="OrthoDB" id="671595at2759"/>
<accession>B3MDJ2</accession>
<sequence>MIYKLAYFLLLTLVNAQNESLSLYEPSIIHEYTVKGHQGVPGTLICHRPLHFAFRALYHLSGGETRKDLENRWNSKWPVHAYMSAFEWPKSWGFRTLLVKPMEITDSAREALENVSELETMDFTKTQESVSEINERVQLLTSPMVDKVLKKRNLSQKTKMVSISAGVVEVYWKYPFASENTGLELFNGHFGEQGEERVAMIPTMRQYGFNYTYAQLDDGEMLLMPLAGSDDVFFMILLSSVVYSSQDSKPVKFVMPKYGNIFDLIKKGSSRLVDVKLPKMKYSYSVDLVPKVLPKMSLNNLLNEDADFGNLSSTDDLRLSSMLHTSAIDLDERGINVAKNSFILNQDPNNNYEPFTEFHVNRPFFFAILDRHQVFLSGEFTGPQ</sequence>
<dbReference type="InterPro" id="IPR000215">
    <property type="entry name" value="Serpin_fam"/>
</dbReference>
<dbReference type="Pfam" id="PF00079">
    <property type="entry name" value="Serpin"/>
    <property type="match status" value="1"/>
</dbReference>
<evidence type="ECO:0000256" key="2">
    <source>
        <dbReference type="ARBA" id="ARBA00022690"/>
    </source>
</evidence>
<dbReference type="STRING" id="7217.B3MDJ2"/>
<gene>
    <name evidence="7" type="primary">Dana\GF11404</name>
    <name evidence="7" type="synonym">dana_GLEANR_11464</name>
    <name evidence="7" type="ORF">GF11404</name>
</gene>
<dbReference type="SMART" id="SM00093">
    <property type="entry name" value="SERPIN"/>
    <property type="match status" value="1"/>
</dbReference>
<comment type="similarity">
    <text evidence="1 4">Belongs to the serpin family.</text>
</comment>
<name>B3MDJ2_DROAN</name>
<dbReference type="KEGG" id="dan:6494268"/>
<organism evidence="7 8">
    <name type="scientific">Drosophila ananassae</name>
    <name type="common">Fruit fly</name>
    <dbReference type="NCBI Taxonomy" id="7217"/>
    <lineage>
        <taxon>Eukaryota</taxon>
        <taxon>Metazoa</taxon>
        <taxon>Ecdysozoa</taxon>
        <taxon>Arthropoda</taxon>
        <taxon>Hexapoda</taxon>
        <taxon>Insecta</taxon>
        <taxon>Pterygota</taxon>
        <taxon>Neoptera</taxon>
        <taxon>Endopterygota</taxon>
        <taxon>Diptera</taxon>
        <taxon>Brachycera</taxon>
        <taxon>Muscomorpha</taxon>
        <taxon>Ephydroidea</taxon>
        <taxon>Drosophilidae</taxon>
        <taxon>Drosophila</taxon>
        <taxon>Sophophora</taxon>
    </lineage>
</organism>
<evidence type="ECO:0000259" key="6">
    <source>
        <dbReference type="SMART" id="SM00093"/>
    </source>
</evidence>
<dbReference type="HOGENOM" id="CLU_1231049_0_0_1"/>
<evidence type="ECO:0000256" key="5">
    <source>
        <dbReference type="SAM" id="SignalP"/>
    </source>
</evidence>
<evidence type="ECO:0000256" key="1">
    <source>
        <dbReference type="ARBA" id="ARBA00009500"/>
    </source>
</evidence>
<dbReference type="GeneID" id="6494268"/>
<dbReference type="eggNOG" id="KOG2392">
    <property type="taxonomic scope" value="Eukaryota"/>
</dbReference>
<dbReference type="PROSITE" id="PS00284">
    <property type="entry name" value="SERPIN"/>
    <property type="match status" value="1"/>
</dbReference>
<protein>
    <recommendedName>
        <fullName evidence="6">Serpin domain-containing protein</fullName>
    </recommendedName>
</protein>
<keyword evidence="8" id="KW-1185">Reference proteome</keyword>
<proteinExistence type="inferred from homology"/>
<keyword evidence="2" id="KW-0646">Protease inhibitor</keyword>
<dbReference type="InParanoid" id="B3MDJ2"/>
<dbReference type="InterPro" id="IPR036186">
    <property type="entry name" value="Serpin_sf"/>
</dbReference>
<dbReference type="EMBL" id="CH902619">
    <property type="protein sequence ID" value="EDV37455.2"/>
    <property type="molecule type" value="Genomic_DNA"/>
</dbReference>
<dbReference type="InterPro" id="IPR023796">
    <property type="entry name" value="Serpin_dom"/>
</dbReference>